<dbReference type="GO" id="GO:0016491">
    <property type="term" value="F:oxidoreductase activity"/>
    <property type="evidence" value="ECO:0007669"/>
    <property type="project" value="TreeGrafter"/>
</dbReference>
<dbReference type="GO" id="GO:0005737">
    <property type="term" value="C:cytoplasm"/>
    <property type="evidence" value="ECO:0007669"/>
    <property type="project" value="TreeGrafter"/>
</dbReference>
<dbReference type="PANTHER" id="PTHR43544">
    <property type="entry name" value="SHORT-CHAIN DEHYDROGENASE/REDUCTASE"/>
    <property type="match status" value="1"/>
</dbReference>
<protein>
    <submittedName>
        <fullName evidence="1">Short chain dehydrogenase</fullName>
    </submittedName>
</protein>
<sequence length="235" mass="26222">MNILIIGGTGGIGLAIIQQLLIIKPHANIHATFFRHQPQYQHSQLHWHHLDISLENQIAALAKQLPQLDVVINAVGMLHTAKHQPEKSIQQFDVAFFQTNIQINTLPSLLIAKHFMTPLKTSPRSYFITISAKVGSIEDNKLGGWISYRSSKAALNMAIKTISIEWQTKLPHCCVIAFHPGTTASALSEPFQRNVAPHKLFTPTYTAQCLLHLLAILTPQETGQFLSYNGNILPW</sequence>
<dbReference type="PANTHER" id="PTHR43544:SF12">
    <property type="entry name" value="NAD(P)-BINDING ROSSMANN-FOLD SUPERFAMILY PROTEIN"/>
    <property type="match status" value="1"/>
</dbReference>
<evidence type="ECO:0000313" key="1">
    <source>
        <dbReference type="EMBL" id="PLC57857.1"/>
    </source>
</evidence>
<dbReference type="Pfam" id="PF00106">
    <property type="entry name" value="adh_short"/>
    <property type="match status" value="1"/>
</dbReference>
<dbReference type="AlphaFoldDB" id="A0A2N4US84"/>
<dbReference type="NCBIfam" id="NF006532">
    <property type="entry name" value="PRK09009.1"/>
    <property type="match status" value="1"/>
</dbReference>
<dbReference type="Gene3D" id="3.40.50.720">
    <property type="entry name" value="NAD(P)-binding Rossmann-like Domain"/>
    <property type="match status" value="1"/>
</dbReference>
<dbReference type="RefSeq" id="WP_101768798.1">
    <property type="nucleotide sequence ID" value="NZ_BPPU01000002.1"/>
</dbReference>
<evidence type="ECO:0000313" key="2">
    <source>
        <dbReference type="Proteomes" id="UP000234420"/>
    </source>
</evidence>
<dbReference type="EMBL" id="NPIB01000011">
    <property type="protein sequence ID" value="PLC57857.1"/>
    <property type="molecule type" value="Genomic_DNA"/>
</dbReference>
<keyword evidence="2" id="KW-1185">Reference proteome</keyword>
<dbReference type="SUPFAM" id="SSF51735">
    <property type="entry name" value="NAD(P)-binding Rossmann-fold domains"/>
    <property type="match status" value="1"/>
</dbReference>
<reference evidence="1 2" key="1">
    <citation type="journal article" date="2018" name="Syst. Appl. Microbiol.">
        <title>Photobacterium carnosum sp. nov., isolated from spoiled modified atmosphere packaged poultry meat.</title>
        <authorList>
            <person name="Hilgarth M."/>
            <person name="Fuertes S."/>
            <person name="Ehrmann M."/>
            <person name="Vogel R.F."/>
        </authorList>
    </citation>
    <scope>NUCLEOTIDE SEQUENCE [LARGE SCALE GENOMIC DNA]</scope>
    <source>
        <strain evidence="1 2">TMW 2.2021</strain>
    </source>
</reference>
<name>A0A2N4US84_9GAMM</name>
<comment type="caution">
    <text evidence="1">The sequence shown here is derived from an EMBL/GenBank/DDBJ whole genome shotgun (WGS) entry which is preliminary data.</text>
</comment>
<proteinExistence type="predicted"/>
<dbReference type="InterPro" id="IPR051468">
    <property type="entry name" value="Fungal_SecMetab_SDRs"/>
</dbReference>
<accession>A0A2N4US84</accession>
<organism evidence="1 2">
    <name type="scientific">Photobacterium carnosum</name>
    <dbReference type="NCBI Taxonomy" id="2023717"/>
    <lineage>
        <taxon>Bacteria</taxon>
        <taxon>Pseudomonadati</taxon>
        <taxon>Pseudomonadota</taxon>
        <taxon>Gammaproteobacteria</taxon>
        <taxon>Vibrionales</taxon>
        <taxon>Vibrionaceae</taxon>
        <taxon>Photobacterium</taxon>
    </lineage>
</organism>
<dbReference type="Proteomes" id="UP000234420">
    <property type="component" value="Unassembled WGS sequence"/>
</dbReference>
<dbReference type="InterPro" id="IPR036291">
    <property type="entry name" value="NAD(P)-bd_dom_sf"/>
</dbReference>
<dbReference type="PRINTS" id="PR00081">
    <property type="entry name" value="GDHRDH"/>
</dbReference>
<dbReference type="InterPro" id="IPR002347">
    <property type="entry name" value="SDR_fam"/>
</dbReference>
<gene>
    <name evidence="1" type="ORF">CIK00_10355</name>
</gene>